<reference evidence="1 2" key="1">
    <citation type="submission" date="2009-01" db="EMBL/GenBank/DDBJ databases">
        <authorList>
            <person name="Qin X."/>
            <person name="Bachman B."/>
            <person name="Battles P."/>
            <person name="Bell A."/>
            <person name="Bess C."/>
            <person name="Bickham C."/>
            <person name="Chaboub L."/>
            <person name="Chen D."/>
            <person name="Coyle M."/>
            <person name="Deiros D.R."/>
            <person name="Dinh H."/>
            <person name="Forbes L."/>
            <person name="Fowler G."/>
            <person name="Francisco L."/>
            <person name="Fu Q."/>
            <person name="Gubbala S."/>
            <person name="Hale W."/>
            <person name="Han Y."/>
            <person name="Hemphill L."/>
            <person name="Highlander S.K."/>
            <person name="Hirani K."/>
            <person name="Hogues M."/>
            <person name="Jackson L."/>
            <person name="Jakkamsetti A."/>
            <person name="Javaid M."/>
            <person name="Jiang H."/>
            <person name="Korchina V."/>
            <person name="Kovar C."/>
            <person name="Lara F."/>
            <person name="Lee S."/>
            <person name="Mata R."/>
            <person name="Mathew T."/>
            <person name="Moen C."/>
            <person name="Morales K."/>
            <person name="Munidasa M."/>
            <person name="Nazareth L."/>
            <person name="Ngo R."/>
            <person name="Nguyen L."/>
            <person name="Okwuonu G."/>
            <person name="Ongeri F."/>
            <person name="Patil S."/>
            <person name="Petrosino J."/>
            <person name="Pham C."/>
            <person name="Pham P."/>
            <person name="Pu L.-L."/>
            <person name="Puazo M."/>
            <person name="Raj R."/>
            <person name="Reid J."/>
            <person name="Rouhana J."/>
            <person name="Saada N."/>
            <person name="Shang Y."/>
            <person name="Simmons D."/>
            <person name="Thornton R."/>
            <person name="Warren J."/>
            <person name="Weissenberger G."/>
            <person name="Zhang J."/>
            <person name="Zhang L."/>
            <person name="Zhou C."/>
            <person name="Zhu D."/>
            <person name="Muzny D."/>
            <person name="Worley K."/>
            <person name="Gibbs R."/>
        </authorList>
    </citation>
    <scope>NUCLEOTIDE SEQUENCE [LARGE SCALE GENOMIC DNA]</scope>
    <source>
        <strain evidence="1 2">ATCC 33300</strain>
    </source>
</reference>
<evidence type="ECO:0000313" key="1">
    <source>
        <dbReference type="EMBL" id="EEI91486.1"/>
    </source>
</evidence>
<accession>C2FZP0</accession>
<sequence length="42" mass="4825">MNTGNQQLKYCDNRNNKTQMGLLQNNNPICVLILLSLLEHHS</sequence>
<comment type="caution">
    <text evidence="1">The sequence shown here is derived from an EMBL/GenBank/DDBJ whole genome shotgun (WGS) entry which is preliminary data.</text>
</comment>
<protein>
    <submittedName>
        <fullName evidence="1">Uncharacterized protein</fullName>
    </submittedName>
</protein>
<organism evidence="1 2">
    <name type="scientific">Sphingobacterium spiritivorum ATCC 33300</name>
    <dbReference type="NCBI Taxonomy" id="525372"/>
    <lineage>
        <taxon>Bacteria</taxon>
        <taxon>Pseudomonadati</taxon>
        <taxon>Bacteroidota</taxon>
        <taxon>Sphingobacteriia</taxon>
        <taxon>Sphingobacteriales</taxon>
        <taxon>Sphingobacteriaceae</taxon>
        <taxon>Sphingobacterium</taxon>
    </lineage>
</organism>
<dbReference type="HOGENOM" id="CLU_3258014_0_0_10"/>
<evidence type="ECO:0000313" key="2">
    <source>
        <dbReference type="Proteomes" id="UP000006241"/>
    </source>
</evidence>
<dbReference type="AlphaFoldDB" id="C2FZP0"/>
<proteinExistence type="predicted"/>
<gene>
    <name evidence="1" type="ORF">HMPREF0765_2796</name>
</gene>
<dbReference type="EMBL" id="ACHB01000069">
    <property type="protein sequence ID" value="EEI91486.1"/>
    <property type="molecule type" value="Genomic_DNA"/>
</dbReference>
<name>C2FZP0_SPHSI</name>
<dbReference type="Proteomes" id="UP000006241">
    <property type="component" value="Unassembled WGS sequence"/>
</dbReference>